<name>A0A2A2TGF1_9CYAN</name>
<dbReference type="OrthoDB" id="517167at2"/>
<feature type="region of interest" description="Disordered" evidence="1">
    <location>
        <begin position="40"/>
        <end position="69"/>
    </location>
</feature>
<organism evidence="2 3">
    <name type="scientific">Brunnivagina elsteri CCALA 953</name>
    <dbReference type="NCBI Taxonomy" id="987040"/>
    <lineage>
        <taxon>Bacteria</taxon>
        <taxon>Bacillati</taxon>
        <taxon>Cyanobacteriota</taxon>
        <taxon>Cyanophyceae</taxon>
        <taxon>Nostocales</taxon>
        <taxon>Calotrichaceae</taxon>
        <taxon>Brunnivagina</taxon>
    </lineage>
</organism>
<accession>A0A2A2TGF1</accession>
<dbReference type="AlphaFoldDB" id="A0A2A2TGF1"/>
<sequence>MTQGNRPNRIMIKNIVIFYTKILPEYIGKIFQRNQNRKMGKLDDKLDDTEEKEQTNWIEDFDEREKNWR</sequence>
<proteinExistence type="predicted"/>
<dbReference type="Proteomes" id="UP000218238">
    <property type="component" value="Unassembled WGS sequence"/>
</dbReference>
<reference evidence="2 3" key="1">
    <citation type="submission" date="2017-08" db="EMBL/GenBank/DDBJ databases">
        <title>Draft genome sequence of filamentous cyanobacterium Calothrix elsteri CCALA 953.</title>
        <authorList>
            <person name="Gagunashvili A.N."/>
            <person name="Elster J."/>
            <person name="Andresson O.S."/>
        </authorList>
    </citation>
    <scope>NUCLEOTIDE SEQUENCE [LARGE SCALE GENOMIC DNA]</scope>
    <source>
        <strain evidence="2 3">CCALA 953</strain>
    </source>
</reference>
<comment type="caution">
    <text evidence="2">The sequence shown here is derived from an EMBL/GenBank/DDBJ whole genome shotgun (WGS) entry which is preliminary data.</text>
</comment>
<evidence type="ECO:0000256" key="1">
    <source>
        <dbReference type="SAM" id="MobiDB-lite"/>
    </source>
</evidence>
<gene>
    <name evidence="2" type="ORF">CK510_17235</name>
</gene>
<protein>
    <submittedName>
        <fullName evidence="2">Uncharacterized protein</fullName>
    </submittedName>
</protein>
<evidence type="ECO:0000313" key="3">
    <source>
        <dbReference type="Proteomes" id="UP000218238"/>
    </source>
</evidence>
<dbReference type="EMBL" id="NTFS01000196">
    <property type="protein sequence ID" value="PAX52820.1"/>
    <property type="molecule type" value="Genomic_DNA"/>
</dbReference>
<evidence type="ECO:0000313" key="2">
    <source>
        <dbReference type="EMBL" id="PAX52820.1"/>
    </source>
</evidence>
<keyword evidence="3" id="KW-1185">Reference proteome</keyword>